<dbReference type="PROSITE" id="PS50850">
    <property type="entry name" value="MFS"/>
    <property type="match status" value="1"/>
</dbReference>
<dbReference type="InterPro" id="IPR036259">
    <property type="entry name" value="MFS_trans_sf"/>
</dbReference>
<organism evidence="11 12">
    <name type="scientific">Neonectria ditissima</name>
    <dbReference type="NCBI Taxonomy" id="78410"/>
    <lineage>
        <taxon>Eukaryota</taxon>
        <taxon>Fungi</taxon>
        <taxon>Dikarya</taxon>
        <taxon>Ascomycota</taxon>
        <taxon>Pezizomycotina</taxon>
        <taxon>Sordariomycetes</taxon>
        <taxon>Hypocreomycetidae</taxon>
        <taxon>Hypocreales</taxon>
        <taxon>Nectriaceae</taxon>
        <taxon>Neonectria</taxon>
    </lineage>
</organism>
<evidence type="ECO:0000256" key="4">
    <source>
        <dbReference type="ARBA" id="ARBA00022989"/>
    </source>
</evidence>
<keyword evidence="2" id="KW-0813">Transport</keyword>
<comment type="caution">
    <text evidence="11">The sequence shown here is derived from an EMBL/GenBank/DDBJ whole genome shotgun (WGS) entry which is preliminary data.</text>
</comment>
<keyword evidence="12" id="KW-1185">Reference proteome</keyword>
<dbReference type="GO" id="GO:0016020">
    <property type="term" value="C:membrane"/>
    <property type="evidence" value="ECO:0007669"/>
    <property type="project" value="UniProtKB-SubCell"/>
</dbReference>
<dbReference type="Gene3D" id="1.20.1250.20">
    <property type="entry name" value="MFS general substrate transporter like domains"/>
    <property type="match status" value="1"/>
</dbReference>
<evidence type="ECO:0000259" key="10">
    <source>
        <dbReference type="PROSITE" id="PS50850"/>
    </source>
</evidence>
<sequence>MVYGKDSPSTAVEPATPTTRESEIDDIRRSKENLWIRFMTTVGWYPKHMPSSEKLVVLKLDLSILVFGCLSFFTKYLDQQSLTNAFVSGMREDLGLWGNELNYITATFWASYCGSMIPACYFMTRYPANIVLPSLELGWGLATFGLAWVQNVEAVYAMRFFVGLFECCSFTGTIYVIGSWYKPNEIARRVALFFISSPLGTMFAGYLQAAAYTNLNGVHGHAGWRWLFIIDGIITLGIAFIGFLIFPDVPSRKKPWTLTYEEHVLAQQRLKGLTAPPQLELSTSIFKRVLGRWHFYAFVLLWTILDLNVQPGGQPFSLYLRANSPDIYSIVQVNTLPTITSAISIVAALIAGVTADRLGRFWVPAVTTTVPVFIGIVLLNVWDVGEKGRLAGFMLQGFMAPMSPMSMSWATVIMANDAEERAIVTASMNSIGQGIMAGAQAGLFPATGAPRWIVGFKSSLGTVVVQVFVIFGILYLSTRDAKQALTRPLNDTEAGGTESQESGEKKL</sequence>
<feature type="transmembrane region" description="Helical" evidence="9">
    <location>
        <begin position="103"/>
        <end position="123"/>
    </location>
</feature>
<comment type="subcellular location">
    <subcellularLocation>
        <location evidence="1">Membrane</location>
        <topology evidence="1">Multi-pass membrane protein</topology>
    </subcellularLocation>
</comment>
<evidence type="ECO:0000256" key="5">
    <source>
        <dbReference type="ARBA" id="ARBA00023136"/>
    </source>
</evidence>
<dbReference type="SUPFAM" id="SSF103473">
    <property type="entry name" value="MFS general substrate transporter"/>
    <property type="match status" value="1"/>
</dbReference>
<feature type="transmembrane region" description="Helical" evidence="9">
    <location>
        <begin position="361"/>
        <end position="382"/>
    </location>
</feature>
<feature type="region of interest" description="Disordered" evidence="8">
    <location>
        <begin position="1"/>
        <end position="23"/>
    </location>
</feature>
<dbReference type="FunFam" id="1.20.1250.20:FF:000065">
    <property type="entry name" value="Putative MFS pantothenate transporter"/>
    <property type="match status" value="1"/>
</dbReference>
<feature type="region of interest" description="Disordered" evidence="8">
    <location>
        <begin position="487"/>
        <end position="507"/>
    </location>
</feature>
<evidence type="ECO:0000256" key="9">
    <source>
        <dbReference type="SAM" id="Phobius"/>
    </source>
</evidence>
<accession>A0A0P7BUJ0</accession>
<name>A0A0P7BUJ0_9HYPO</name>
<feature type="domain" description="Major facilitator superfamily (MFS) profile" evidence="10">
    <location>
        <begin position="64"/>
        <end position="507"/>
    </location>
</feature>
<feature type="transmembrane region" description="Helical" evidence="9">
    <location>
        <begin position="190"/>
        <end position="212"/>
    </location>
</feature>
<evidence type="ECO:0000256" key="2">
    <source>
        <dbReference type="ARBA" id="ARBA00022448"/>
    </source>
</evidence>
<feature type="transmembrane region" description="Helical" evidence="9">
    <location>
        <begin position="224"/>
        <end position="246"/>
    </location>
</feature>
<feature type="transmembrane region" description="Helical" evidence="9">
    <location>
        <begin position="394"/>
        <end position="415"/>
    </location>
</feature>
<dbReference type="PANTHER" id="PTHR43791">
    <property type="entry name" value="PERMEASE-RELATED"/>
    <property type="match status" value="1"/>
</dbReference>
<protein>
    <recommendedName>
        <fullName evidence="10">Major facilitator superfamily (MFS) profile domain-containing protein</fullName>
    </recommendedName>
</protein>
<keyword evidence="6" id="KW-0325">Glycoprotein</keyword>
<evidence type="ECO:0000256" key="3">
    <source>
        <dbReference type="ARBA" id="ARBA00022692"/>
    </source>
</evidence>
<feature type="transmembrane region" description="Helical" evidence="9">
    <location>
        <begin position="330"/>
        <end position="354"/>
    </location>
</feature>
<proteinExistence type="inferred from homology"/>
<evidence type="ECO:0000256" key="7">
    <source>
        <dbReference type="ARBA" id="ARBA00037968"/>
    </source>
</evidence>
<feature type="transmembrane region" description="Helical" evidence="9">
    <location>
        <begin position="55"/>
        <end position="73"/>
    </location>
</feature>
<dbReference type="AlphaFoldDB" id="A0A0P7BUJ0"/>
<feature type="transmembrane region" description="Helical" evidence="9">
    <location>
        <begin position="459"/>
        <end position="477"/>
    </location>
</feature>
<evidence type="ECO:0000256" key="8">
    <source>
        <dbReference type="SAM" id="MobiDB-lite"/>
    </source>
</evidence>
<keyword evidence="4 9" id="KW-1133">Transmembrane helix</keyword>
<comment type="similarity">
    <text evidence="7">Belongs to the major facilitator superfamily. Allantoate permease family.</text>
</comment>
<reference evidence="11 12" key="1">
    <citation type="submission" date="2015-09" db="EMBL/GenBank/DDBJ databases">
        <title>Draft genome of a European isolate of the apple canker pathogen Neonectria ditissima.</title>
        <authorList>
            <person name="Gomez-Cortecero A."/>
            <person name="Harrison R.J."/>
            <person name="Armitage A.D."/>
        </authorList>
    </citation>
    <scope>NUCLEOTIDE SEQUENCE [LARGE SCALE GENOMIC DNA]</scope>
    <source>
        <strain evidence="11 12">R09/05</strain>
    </source>
</reference>
<evidence type="ECO:0000256" key="1">
    <source>
        <dbReference type="ARBA" id="ARBA00004141"/>
    </source>
</evidence>
<keyword evidence="5 9" id="KW-0472">Membrane</keyword>
<evidence type="ECO:0000313" key="11">
    <source>
        <dbReference type="EMBL" id="KPM45197.1"/>
    </source>
</evidence>
<evidence type="ECO:0000313" key="12">
    <source>
        <dbReference type="Proteomes" id="UP000050424"/>
    </source>
</evidence>
<feature type="transmembrane region" description="Helical" evidence="9">
    <location>
        <begin position="130"/>
        <end position="150"/>
    </location>
</feature>
<evidence type="ECO:0000256" key="6">
    <source>
        <dbReference type="ARBA" id="ARBA00023180"/>
    </source>
</evidence>
<feature type="transmembrane region" description="Helical" evidence="9">
    <location>
        <begin position="156"/>
        <end position="178"/>
    </location>
</feature>
<keyword evidence="3 9" id="KW-0812">Transmembrane</keyword>
<dbReference type="Proteomes" id="UP000050424">
    <property type="component" value="Unassembled WGS sequence"/>
</dbReference>
<dbReference type="PANTHER" id="PTHR43791:SF15">
    <property type="entry name" value="TRANSPORTER SEO1-RELATED"/>
    <property type="match status" value="1"/>
</dbReference>
<dbReference type="Pfam" id="PF07690">
    <property type="entry name" value="MFS_1"/>
    <property type="match status" value="1"/>
</dbReference>
<feature type="transmembrane region" description="Helical" evidence="9">
    <location>
        <begin position="293"/>
        <end position="310"/>
    </location>
</feature>
<dbReference type="OrthoDB" id="6132182at2759"/>
<dbReference type="GO" id="GO:0022857">
    <property type="term" value="F:transmembrane transporter activity"/>
    <property type="evidence" value="ECO:0007669"/>
    <property type="project" value="InterPro"/>
</dbReference>
<dbReference type="EMBL" id="LKCW01000010">
    <property type="protein sequence ID" value="KPM45197.1"/>
    <property type="molecule type" value="Genomic_DNA"/>
</dbReference>
<gene>
    <name evidence="11" type="ORF">AK830_g1368</name>
</gene>
<dbReference type="InterPro" id="IPR011701">
    <property type="entry name" value="MFS"/>
</dbReference>
<dbReference type="InterPro" id="IPR020846">
    <property type="entry name" value="MFS_dom"/>
</dbReference>